<gene>
    <name evidence="1" type="ORF">L596_014313</name>
</gene>
<keyword evidence="2" id="KW-1185">Reference proteome</keyword>
<comment type="caution">
    <text evidence="1">The sequence shown here is derived from an EMBL/GenBank/DDBJ whole genome shotgun (WGS) entry which is preliminary data.</text>
</comment>
<evidence type="ECO:0000313" key="2">
    <source>
        <dbReference type="Proteomes" id="UP000298663"/>
    </source>
</evidence>
<dbReference type="Proteomes" id="UP000298663">
    <property type="component" value="Unassembled WGS sequence"/>
</dbReference>
<name>A0A4U5NCD2_STECR</name>
<dbReference type="AlphaFoldDB" id="A0A4U5NCD2"/>
<reference evidence="1 2" key="1">
    <citation type="journal article" date="2015" name="Genome Biol.">
        <title>Comparative genomics of Steinernema reveals deeply conserved gene regulatory networks.</title>
        <authorList>
            <person name="Dillman A.R."/>
            <person name="Macchietto M."/>
            <person name="Porter C.F."/>
            <person name="Rogers A."/>
            <person name="Williams B."/>
            <person name="Antoshechkin I."/>
            <person name="Lee M.M."/>
            <person name="Goodwin Z."/>
            <person name="Lu X."/>
            <person name="Lewis E.E."/>
            <person name="Goodrich-Blair H."/>
            <person name="Stock S.P."/>
            <person name="Adams B.J."/>
            <person name="Sternberg P.W."/>
            <person name="Mortazavi A."/>
        </authorList>
    </citation>
    <scope>NUCLEOTIDE SEQUENCE [LARGE SCALE GENOMIC DNA]</scope>
    <source>
        <strain evidence="1 2">ALL</strain>
    </source>
</reference>
<organism evidence="1 2">
    <name type="scientific">Steinernema carpocapsae</name>
    <name type="common">Entomopathogenic nematode</name>
    <dbReference type="NCBI Taxonomy" id="34508"/>
    <lineage>
        <taxon>Eukaryota</taxon>
        <taxon>Metazoa</taxon>
        <taxon>Ecdysozoa</taxon>
        <taxon>Nematoda</taxon>
        <taxon>Chromadorea</taxon>
        <taxon>Rhabditida</taxon>
        <taxon>Tylenchina</taxon>
        <taxon>Panagrolaimomorpha</taxon>
        <taxon>Strongyloidoidea</taxon>
        <taxon>Steinernematidae</taxon>
        <taxon>Steinernema</taxon>
    </lineage>
</organism>
<sequence>MAFLRRWKNSYRSLRNHQLIPCCTGRIAAYPFLSQLTKKYLSAPATSVDRTALFDCCLDSHGSQKIYVAGESREAVVPEGKHSL</sequence>
<protein>
    <submittedName>
        <fullName evidence="1">Uncharacterized protein</fullName>
    </submittedName>
</protein>
<proteinExistence type="predicted"/>
<dbReference type="EMBL" id="AZBU02000004">
    <property type="protein sequence ID" value="TKR80202.1"/>
    <property type="molecule type" value="Genomic_DNA"/>
</dbReference>
<accession>A0A4U5NCD2</accession>
<evidence type="ECO:0000313" key="1">
    <source>
        <dbReference type="EMBL" id="TKR80202.1"/>
    </source>
</evidence>
<reference evidence="1 2" key="2">
    <citation type="journal article" date="2019" name="G3 (Bethesda)">
        <title>Hybrid Assembly of the Genome of the Entomopathogenic Nematode Steinernema carpocapsae Identifies the X-Chromosome.</title>
        <authorList>
            <person name="Serra L."/>
            <person name="Macchietto M."/>
            <person name="Macias-Munoz A."/>
            <person name="McGill C.J."/>
            <person name="Rodriguez I.M."/>
            <person name="Rodriguez B."/>
            <person name="Murad R."/>
            <person name="Mortazavi A."/>
        </authorList>
    </citation>
    <scope>NUCLEOTIDE SEQUENCE [LARGE SCALE GENOMIC DNA]</scope>
    <source>
        <strain evidence="1 2">ALL</strain>
    </source>
</reference>